<dbReference type="PANTHER" id="PTHR35010:SF2">
    <property type="entry name" value="BLL4672 PROTEIN"/>
    <property type="match status" value="1"/>
</dbReference>
<dbReference type="Pfam" id="PF17765">
    <property type="entry name" value="MLTR_LBD"/>
    <property type="match status" value="1"/>
</dbReference>
<dbReference type="CDD" id="cd00093">
    <property type="entry name" value="HTH_XRE"/>
    <property type="match status" value="1"/>
</dbReference>
<dbReference type="InterPro" id="IPR001387">
    <property type="entry name" value="Cro/C1-type_HTH"/>
</dbReference>
<dbReference type="Gene3D" id="1.10.260.40">
    <property type="entry name" value="lambda repressor-like DNA-binding domains"/>
    <property type="match status" value="1"/>
</dbReference>
<reference evidence="2 3" key="1">
    <citation type="submission" date="2017-04" db="EMBL/GenBank/DDBJ databases">
        <authorList>
            <person name="Afonso C.L."/>
            <person name="Miller P.J."/>
            <person name="Scott M.A."/>
            <person name="Spackman E."/>
            <person name="Goraichik I."/>
            <person name="Dimitrov K.M."/>
            <person name="Suarez D.L."/>
            <person name="Swayne D.E."/>
        </authorList>
    </citation>
    <scope>NUCLEOTIDE SEQUENCE [LARGE SCALE GENOMIC DNA]</scope>
    <source>
        <strain evidence="2 3">DSM 43828</strain>
    </source>
</reference>
<organism evidence="2 3">
    <name type="scientific">Kibdelosporangium aridum</name>
    <dbReference type="NCBI Taxonomy" id="2030"/>
    <lineage>
        <taxon>Bacteria</taxon>
        <taxon>Bacillati</taxon>
        <taxon>Actinomycetota</taxon>
        <taxon>Actinomycetes</taxon>
        <taxon>Pseudonocardiales</taxon>
        <taxon>Pseudonocardiaceae</taxon>
        <taxon>Kibdelosporangium</taxon>
    </lineage>
</organism>
<dbReference type="SUPFAM" id="SSF47413">
    <property type="entry name" value="lambda repressor-like DNA-binding domains"/>
    <property type="match status" value="1"/>
</dbReference>
<dbReference type="PANTHER" id="PTHR35010">
    <property type="entry name" value="BLL4672 PROTEIN-RELATED"/>
    <property type="match status" value="1"/>
</dbReference>
<dbReference type="InterPro" id="IPR010982">
    <property type="entry name" value="Lambda_DNA-bd_dom_sf"/>
</dbReference>
<dbReference type="Pfam" id="PF13560">
    <property type="entry name" value="HTH_31"/>
    <property type="match status" value="1"/>
</dbReference>
<name>A0A1W2BDN1_KIBAR</name>
<proteinExistence type="predicted"/>
<dbReference type="InterPro" id="IPR041413">
    <property type="entry name" value="MLTR_LBD"/>
</dbReference>
<keyword evidence="3" id="KW-1185">Reference proteome</keyword>
<dbReference type="EMBL" id="FWXV01000001">
    <property type="protein sequence ID" value="SMC71016.1"/>
    <property type="molecule type" value="Genomic_DNA"/>
</dbReference>
<accession>A0A1W2BDN1</accession>
<protein>
    <submittedName>
        <fullName evidence="2">Helix-turn-helix domain-containing protein</fullName>
    </submittedName>
</protein>
<feature type="domain" description="HTH cro/C1-type" evidence="1">
    <location>
        <begin position="44"/>
        <end position="91"/>
    </location>
</feature>
<dbReference type="AlphaFoldDB" id="A0A1W2BDN1"/>
<dbReference type="Gene3D" id="3.30.450.180">
    <property type="match status" value="1"/>
</dbReference>
<evidence type="ECO:0000313" key="2">
    <source>
        <dbReference type="EMBL" id="SMC71016.1"/>
    </source>
</evidence>
<dbReference type="Proteomes" id="UP000192674">
    <property type="component" value="Unassembled WGS sequence"/>
</dbReference>
<dbReference type="GO" id="GO:0003677">
    <property type="term" value="F:DNA binding"/>
    <property type="evidence" value="ECO:0007669"/>
    <property type="project" value="InterPro"/>
</dbReference>
<dbReference type="PROSITE" id="PS50943">
    <property type="entry name" value="HTH_CROC1"/>
    <property type="match status" value="1"/>
</dbReference>
<dbReference type="SMART" id="SM00530">
    <property type="entry name" value="HTH_XRE"/>
    <property type="match status" value="1"/>
</dbReference>
<evidence type="ECO:0000259" key="1">
    <source>
        <dbReference type="PROSITE" id="PS50943"/>
    </source>
</evidence>
<evidence type="ECO:0000313" key="3">
    <source>
        <dbReference type="Proteomes" id="UP000192674"/>
    </source>
</evidence>
<sequence>MVPRGLGNTLQVMNELGAFLRARRESIAPSDAGLPQGPRRRTPGLRRAELATLAGISVEYLTRLEQGRDRNPSTEILGALADALSLTVDERVYLHRLLKATTGGVCQGTAAPARSVRPTVTAVLARLEPTPALVTNQVGDVLAYTSTYGRLMDPVPENLAWFVFTDPRAREVFPDWDQVADEWAAELRAAASLGDSYAAFMAEELRVAGGAEFHRRYESSAKLASRTGVERWRHPRAGDVRLAFETLMLPDADEQRLVVYLPADESSSAALDLLAVRDNVLQ</sequence>
<gene>
    <name evidence="2" type="ORF">SAMN05661093_01614</name>
</gene>